<name>A0A0H3FN83_KLEAK</name>
<keyword evidence="3" id="KW-1185">Reference proteome</keyword>
<gene>
    <name evidence="2" type="ordered locus">EAE_09780</name>
</gene>
<keyword evidence="1" id="KW-1133">Transmembrane helix</keyword>
<reference evidence="2 3" key="1">
    <citation type="journal article" date="2012" name="J. Bacteriol.">
        <title>Complete genome sequence of Enterobacter aerogenes KCTC 2190.</title>
        <authorList>
            <person name="Shin S.H."/>
            <person name="Kim S."/>
            <person name="Kim J.Y."/>
            <person name="Lee S."/>
            <person name="Um Y."/>
            <person name="Oh M.K."/>
            <person name="Kim Y.R."/>
            <person name="Lee J."/>
            <person name="Yang K.S."/>
        </authorList>
    </citation>
    <scope>NUCLEOTIDE SEQUENCE [LARGE SCALE GENOMIC DNA]</scope>
    <source>
        <strain evidence="2 3">KCTC 2190</strain>
    </source>
</reference>
<evidence type="ECO:0000313" key="3">
    <source>
        <dbReference type="Proteomes" id="UP000008881"/>
    </source>
</evidence>
<dbReference type="KEGG" id="eae:EAE_09780"/>
<evidence type="ECO:0000313" key="2">
    <source>
        <dbReference type="EMBL" id="AEG96874.1"/>
    </source>
</evidence>
<feature type="transmembrane region" description="Helical" evidence="1">
    <location>
        <begin position="92"/>
        <end position="115"/>
    </location>
</feature>
<feature type="transmembrane region" description="Helical" evidence="1">
    <location>
        <begin position="7"/>
        <end position="32"/>
    </location>
</feature>
<keyword evidence="1" id="KW-0812">Transmembrane</keyword>
<accession>A0A0H3FN83</accession>
<dbReference type="Proteomes" id="UP000008881">
    <property type="component" value="Chromosome"/>
</dbReference>
<sequence>MFGKSLIFILQVAAGILWIPDIFIIATIFFGALHPEWASGWFLFEGTVFLLMLVFFIWSLKRADVLSLTTGLVRAGTAEEQKANRVLFWFDLNGTLAGVILSLSIFAFLFAFVVLDKGLPLYLHQVAVAVVLALCWRGNHRLEARKSARGYGDYFKTTP</sequence>
<dbReference type="HOGENOM" id="CLU_1658099_0_0_6"/>
<dbReference type="RefSeq" id="WP_015704216.1">
    <property type="nucleotide sequence ID" value="NC_015663.1"/>
</dbReference>
<protein>
    <submittedName>
        <fullName evidence="2">Uncharacterized protein</fullName>
    </submittedName>
</protein>
<dbReference type="PATRIC" id="fig|1028307.3.peg.1946"/>
<organism evidence="2 3">
    <name type="scientific">Klebsiella aerogenes (strain ATCC 13048 / DSM 30053 / CCUG 1429 / JCM 1235 / KCTC 2190 / NBRC 13534 / NCIMB 10102 / NCTC 10006 / CDC 819-56)</name>
    <name type="common">Enterobacter aerogenes</name>
    <dbReference type="NCBI Taxonomy" id="1028307"/>
    <lineage>
        <taxon>Bacteria</taxon>
        <taxon>Pseudomonadati</taxon>
        <taxon>Pseudomonadota</taxon>
        <taxon>Gammaproteobacteria</taxon>
        <taxon>Enterobacterales</taxon>
        <taxon>Enterobacteriaceae</taxon>
        <taxon>Klebsiella/Raoultella group</taxon>
        <taxon>Klebsiella</taxon>
    </lineage>
</organism>
<dbReference type="AlphaFoldDB" id="A0A0H3FN83"/>
<feature type="transmembrane region" description="Helical" evidence="1">
    <location>
        <begin position="121"/>
        <end position="139"/>
    </location>
</feature>
<dbReference type="EMBL" id="CP002824">
    <property type="protein sequence ID" value="AEG96874.1"/>
    <property type="molecule type" value="Genomic_DNA"/>
</dbReference>
<feature type="transmembrane region" description="Helical" evidence="1">
    <location>
        <begin position="38"/>
        <end position="58"/>
    </location>
</feature>
<proteinExistence type="predicted"/>
<dbReference type="GeneID" id="93310132"/>
<dbReference type="eggNOG" id="ENOG502ZNQT">
    <property type="taxonomic scope" value="Bacteria"/>
</dbReference>
<keyword evidence="1" id="KW-0472">Membrane</keyword>
<evidence type="ECO:0000256" key="1">
    <source>
        <dbReference type="SAM" id="Phobius"/>
    </source>
</evidence>